<proteinExistence type="predicted"/>
<protein>
    <submittedName>
        <fullName evidence="2">Type II toxin-antitoxin system HicB family antitoxin</fullName>
    </submittedName>
</protein>
<dbReference type="EMBL" id="JASCIS010000029">
    <property type="protein sequence ID" value="MDI3421845.1"/>
    <property type="molecule type" value="Genomic_DNA"/>
</dbReference>
<gene>
    <name evidence="2" type="ORF">QIT00_25385</name>
</gene>
<evidence type="ECO:0000313" key="2">
    <source>
        <dbReference type="EMBL" id="MDI3421845.1"/>
    </source>
</evidence>
<sequence length="150" mass="16351">MKTYTAQATRDGKWWAVQVKGLPDNYVTFTQGATWTEAQEMAEDLVRTVHEDAGIDGPFSVELLPGDPEVVDALDDLDVARQKQVAADAEEDRALAAAARTLTRRGFTVRDAARVLGISYQRVSQLAPKSAKSRPAAGTRTTHRAVKQPS</sequence>
<evidence type="ECO:0000256" key="1">
    <source>
        <dbReference type="SAM" id="MobiDB-lite"/>
    </source>
</evidence>
<keyword evidence="3" id="KW-1185">Reference proteome</keyword>
<organism evidence="2 3">
    <name type="scientific">Streptomyces luteolus</name>
    <dbReference type="NCBI Taxonomy" id="3043615"/>
    <lineage>
        <taxon>Bacteria</taxon>
        <taxon>Bacillati</taxon>
        <taxon>Actinomycetota</taxon>
        <taxon>Actinomycetes</taxon>
        <taxon>Kitasatosporales</taxon>
        <taxon>Streptomycetaceae</taxon>
        <taxon>Streptomyces</taxon>
    </lineage>
</organism>
<dbReference type="Proteomes" id="UP001237105">
    <property type="component" value="Unassembled WGS sequence"/>
</dbReference>
<reference evidence="2 3" key="1">
    <citation type="submission" date="2023-05" db="EMBL/GenBank/DDBJ databases">
        <title>Draft genome sequence of Streptomyces sp. B-S-A12 isolated from a cave soil in Thailand.</title>
        <authorList>
            <person name="Chamroensaksri N."/>
            <person name="Muangham S."/>
        </authorList>
    </citation>
    <scope>NUCLEOTIDE SEQUENCE [LARGE SCALE GENOMIC DNA]</scope>
    <source>
        <strain evidence="2 3">B-S-A12</strain>
    </source>
</reference>
<dbReference type="RefSeq" id="WP_282537712.1">
    <property type="nucleotide sequence ID" value="NZ_JASCIS010000029.1"/>
</dbReference>
<accession>A0ABT6T1V7</accession>
<comment type="caution">
    <text evidence="2">The sequence shown here is derived from an EMBL/GenBank/DDBJ whole genome shotgun (WGS) entry which is preliminary data.</text>
</comment>
<name>A0ABT6T1V7_9ACTN</name>
<evidence type="ECO:0000313" key="3">
    <source>
        <dbReference type="Proteomes" id="UP001237105"/>
    </source>
</evidence>
<feature type="region of interest" description="Disordered" evidence="1">
    <location>
        <begin position="127"/>
        <end position="150"/>
    </location>
</feature>
<feature type="compositionally biased region" description="Basic residues" evidence="1">
    <location>
        <begin position="141"/>
        <end position="150"/>
    </location>
</feature>